<dbReference type="PANTHER" id="PTHR42759:SF1">
    <property type="entry name" value="MAGNESIUM-CHELATASE SUBUNIT CHLD"/>
    <property type="match status" value="1"/>
</dbReference>
<evidence type="ECO:0000259" key="1">
    <source>
        <dbReference type="SMART" id="SM00382"/>
    </source>
</evidence>
<dbReference type="Pfam" id="PF17863">
    <property type="entry name" value="AAA_lid_2"/>
    <property type="match status" value="1"/>
</dbReference>
<dbReference type="Pfam" id="PF07726">
    <property type="entry name" value="AAA_3"/>
    <property type="match status" value="1"/>
</dbReference>
<dbReference type="EMBL" id="DSEU01000059">
    <property type="protein sequence ID" value="HEM67592.1"/>
    <property type="molecule type" value="Genomic_DNA"/>
</dbReference>
<name>A0A7J2U5W6_9CREN</name>
<dbReference type="AlphaFoldDB" id="A0A7J2U5W6"/>
<dbReference type="GO" id="GO:0016887">
    <property type="term" value="F:ATP hydrolysis activity"/>
    <property type="evidence" value="ECO:0007669"/>
    <property type="project" value="InterPro"/>
</dbReference>
<comment type="caution">
    <text evidence="2">The sequence shown here is derived from an EMBL/GenBank/DDBJ whole genome shotgun (WGS) entry which is preliminary data.</text>
</comment>
<reference evidence="2" key="1">
    <citation type="journal article" date="2020" name="mSystems">
        <title>Genome- and Community-Level Interaction Insights into Carbon Utilization and Element Cycling Functions of Hydrothermarchaeota in Hydrothermal Sediment.</title>
        <authorList>
            <person name="Zhou Z."/>
            <person name="Liu Y."/>
            <person name="Xu W."/>
            <person name="Pan J."/>
            <person name="Luo Z.H."/>
            <person name="Li M."/>
        </authorList>
    </citation>
    <scope>NUCLEOTIDE SEQUENCE [LARGE SCALE GENOMIC DNA]</scope>
    <source>
        <strain evidence="2">SpSt-125</strain>
    </source>
</reference>
<dbReference type="InterPro" id="IPR041628">
    <property type="entry name" value="ChlI/MoxR_AAA_lid"/>
</dbReference>
<protein>
    <submittedName>
        <fullName evidence="2">AAA family ATPase</fullName>
    </submittedName>
</protein>
<feature type="domain" description="AAA+ ATPase" evidence="1">
    <location>
        <begin position="48"/>
        <end position="208"/>
    </location>
</feature>
<dbReference type="SMART" id="SM00382">
    <property type="entry name" value="AAA"/>
    <property type="match status" value="1"/>
</dbReference>
<organism evidence="2">
    <name type="scientific">Ignisphaera aggregans</name>
    <dbReference type="NCBI Taxonomy" id="334771"/>
    <lineage>
        <taxon>Archaea</taxon>
        <taxon>Thermoproteota</taxon>
        <taxon>Thermoprotei</taxon>
        <taxon>Desulfurococcales</taxon>
        <taxon>Desulfurococcaceae</taxon>
        <taxon>Ignisphaera</taxon>
    </lineage>
</organism>
<dbReference type="PANTHER" id="PTHR42759">
    <property type="entry name" value="MOXR FAMILY PROTEIN"/>
    <property type="match status" value="1"/>
</dbReference>
<gene>
    <name evidence="2" type="ORF">ENO26_08550</name>
</gene>
<dbReference type="GO" id="GO:0005524">
    <property type="term" value="F:ATP binding"/>
    <property type="evidence" value="ECO:0007669"/>
    <property type="project" value="InterPro"/>
</dbReference>
<dbReference type="SUPFAM" id="SSF52540">
    <property type="entry name" value="P-loop containing nucleoside triphosphate hydrolases"/>
    <property type="match status" value="1"/>
</dbReference>
<dbReference type="InterPro" id="IPR003593">
    <property type="entry name" value="AAA+_ATPase"/>
</dbReference>
<dbReference type="PIRSF" id="PIRSF002849">
    <property type="entry name" value="AAA_ATPase_chaperone_MoxR_prd"/>
    <property type="match status" value="1"/>
</dbReference>
<sequence length="361" mass="40373">MRRGASLTTPRIDIDSIRGVVQEIHKQLDRAVVGYEVEKRIILASLLANGHILLEGVPGIAKTTLVKALARTLGLSEKSVVEINGVPYKGFSRIQLTPDLMPSDIVGSLVFNMTSREFEVRFGPVFAYIVLADEINRAVPRTQSALLQAMQEREVTIGGTTYPLEVRDKGKFFFVLATQNPIEQEGTYPLPEAQLDRFMVRIIMGYPKSLEEERRILELHMTRFTEPIEDIERVVDPVWVVVTQEYIAKNVKVDSYVINYIVSLIRATRPEIFESISRYFELGSSPRASIALMRLAKALAAIRGSEAVAIEDIDTAVFYVLNHRVLPNLETVMELGGGFKVRIAVISEGLEMAKKVARGGR</sequence>
<accession>A0A7J2U5W6</accession>
<dbReference type="InterPro" id="IPR027417">
    <property type="entry name" value="P-loop_NTPase"/>
</dbReference>
<dbReference type="Gene3D" id="3.40.50.300">
    <property type="entry name" value="P-loop containing nucleotide triphosphate hydrolases"/>
    <property type="match status" value="1"/>
</dbReference>
<dbReference type="InterPro" id="IPR011703">
    <property type="entry name" value="ATPase_AAA-3"/>
</dbReference>
<evidence type="ECO:0000313" key="2">
    <source>
        <dbReference type="EMBL" id="HEM67592.1"/>
    </source>
</evidence>
<dbReference type="InterPro" id="IPR050764">
    <property type="entry name" value="CbbQ/NirQ/NorQ/GpvN"/>
</dbReference>
<proteinExistence type="predicted"/>
<dbReference type="Gene3D" id="1.10.8.80">
    <property type="entry name" value="Magnesium chelatase subunit I, C-Terminal domain"/>
    <property type="match status" value="1"/>
</dbReference>